<keyword evidence="3" id="KW-1185">Reference proteome</keyword>
<proteinExistence type="predicted"/>
<feature type="region of interest" description="Disordered" evidence="1">
    <location>
        <begin position="126"/>
        <end position="155"/>
    </location>
</feature>
<evidence type="ECO:0008006" key="4">
    <source>
        <dbReference type="Google" id="ProtNLM"/>
    </source>
</evidence>
<comment type="caution">
    <text evidence="2">The sequence shown here is derived from an EMBL/GenBank/DDBJ whole genome shotgun (WGS) entry which is preliminary data.</text>
</comment>
<evidence type="ECO:0000256" key="1">
    <source>
        <dbReference type="SAM" id="MobiDB-lite"/>
    </source>
</evidence>
<protein>
    <recommendedName>
        <fullName evidence="4">Dual-specificity kinase</fullName>
    </recommendedName>
</protein>
<dbReference type="Proteomes" id="UP001217089">
    <property type="component" value="Unassembled WGS sequence"/>
</dbReference>
<reference evidence="2 3" key="1">
    <citation type="submission" date="2022-12" db="EMBL/GenBank/DDBJ databases">
        <title>Chromosome-level genome of Tegillarca granosa.</title>
        <authorList>
            <person name="Kim J."/>
        </authorList>
    </citation>
    <scope>NUCLEOTIDE SEQUENCE [LARGE SCALE GENOMIC DNA]</scope>
    <source>
        <strain evidence="2">Teg-2019</strain>
        <tissue evidence="2">Adductor muscle</tissue>
    </source>
</reference>
<name>A0ABQ9FKK4_TEGGR</name>
<evidence type="ECO:0000313" key="3">
    <source>
        <dbReference type="Proteomes" id="UP001217089"/>
    </source>
</evidence>
<accession>A0ABQ9FKK4</accession>
<dbReference type="EMBL" id="JARBDR010000328">
    <property type="protein sequence ID" value="KAJ8316243.1"/>
    <property type="molecule type" value="Genomic_DNA"/>
</dbReference>
<sequence>MQMVRGEGVGGLLDMDAVDDRLMTNRGHWLKHEQEAYMQSLRLKRQLSKARHDPGMVYRHLAGTAVEHFDIMADALSQQQEVVAMQNRIPCNFRDPGTAPLRKLSVDLIKTYKHINEVYYAKKKRRAAQGAQGDESSHKKGKVNSHVLNDGYDDPNHDYIVNPGEKWMDRYEIDSLIGKGSFGQVKH</sequence>
<gene>
    <name evidence="2" type="ORF">KUTeg_006257</name>
</gene>
<dbReference type="Gene3D" id="3.30.200.20">
    <property type="entry name" value="Phosphorylase Kinase, domain 1"/>
    <property type="match status" value="1"/>
</dbReference>
<evidence type="ECO:0000313" key="2">
    <source>
        <dbReference type="EMBL" id="KAJ8316243.1"/>
    </source>
</evidence>
<organism evidence="2 3">
    <name type="scientific">Tegillarca granosa</name>
    <name type="common">Malaysian cockle</name>
    <name type="synonym">Anadara granosa</name>
    <dbReference type="NCBI Taxonomy" id="220873"/>
    <lineage>
        <taxon>Eukaryota</taxon>
        <taxon>Metazoa</taxon>
        <taxon>Spiralia</taxon>
        <taxon>Lophotrochozoa</taxon>
        <taxon>Mollusca</taxon>
        <taxon>Bivalvia</taxon>
        <taxon>Autobranchia</taxon>
        <taxon>Pteriomorphia</taxon>
        <taxon>Arcoida</taxon>
        <taxon>Arcoidea</taxon>
        <taxon>Arcidae</taxon>
        <taxon>Tegillarca</taxon>
    </lineage>
</organism>